<dbReference type="AlphaFoldDB" id="A0AAW0ARF6"/>
<evidence type="ECO:0000313" key="3">
    <source>
        <dbReference type="Proteomes" id="UP001362999"/>
    </source>
</evidence>
<comment type="caution">
    <text evidence="2">The sequence shown here is derived from an EMBL/GenBank/DDBJ whole genome shotgun (WGS) entry which is preliminary data.</text>
</comment>
<reference evidence="2 3" key="1">
    <citation type="journal article" date="2024" name="J Genomics">
        <title>Draft genome sequencing and assembly of Favolaschia claudopus CIRM-BRFM 2984 isolated from oak limbs.</title>
        <authorList>
            <person name="Navarro D."/>
            <person name="Drula E."/>
            <person name="Chaduli D."/>
            <person name="Cazenave R."/>
            <person name="Ahrendt S."/>
            <person name="Wang J."/>
            <person name="Lipzen A."/>
            <person name="Daum C."/>
            <person name="Barry K."/>
            <person name="Grigoriev I.V."/>
            <person name="Favel A."/>
            <person name="Rosso M.N."/>
            <person name="Martin F."/>
        </authorList>
    </citation>
    <scope>NUCLEOTIDE SEQUENCE [LARGE SCALE GENOMIC DNA]</scope>
    <source>
        <strain evidence="2 3">CIRM-BRFM 2984</strain>
    </source>
</reference>
<dbReference type="Proteomes" id="UP001362999">
    <property type="component" value="Unassembled WGS sequence"/>
</dbReference>
<dbReference type="EMBL" id="JAWWNJ010000055">
    <property type="protein sequence ID" value="KAK7015087.1"/>
    <property type="molecule type" value="Genomic_DNA"/>
</dbReference>
<feature type="compositionally biased region" description="Polar residues" evidence="1">
    <location>
        <begin position="1"/>
        <end position="14"/>
    </location>
</feature>
<gene>
    <name evidence="2" type="ORF">R3P38DRAFT_3205271</name>
</gene>
<organism evidence="2 3">
    <name type="scientific">Favolaschia claudopus</name>
    <dbReference type="NCBI Taxonomy" id="2862362"/>
    <lineage>
        <taxon>Eukaryota</taxon>
        <taxon>Fungi</taxon>
        <taxon>Dikarya</taxon>
        <taxon>Basidiomycota</taxon>
        <taxon>Agaricomycotina</taxon>
        <taxon>Agaricomycetes</taxon>
        <taxon>Agaricomycetidae</taxon>
        <taxon>Agaricales</taxon>
        <taxon>Marasmiineae</taxon>
        <taxon>Mycenaceae</taxon>
        <taxon>Favolaschia</taxon>
    </lineage>
</organism>
<evidence type="ECO:0000313" key="2">
    <source>
        <dbReference type="EMBL" id="KAK7015087.1"/>
    </source>
</evidence>
<accession>A0AAW0ARF6</accession>
<keyword evidence="3" id="KW-1185">Reference proteome</keyword>
<feature type="region of interest" description="Disordered" evidence="1">
    <location>
        <begin position="1"/>
        <end position="30"/>
    </location>
</feature>
<sequence length="202" mass="22599">MASAPSPTFDNFQQPYREPLLSLPSGPPETDDEITEMTVSVKLRVPKYPGQQYGLLYATCSTMRRTVRVPHDYGVEKIESTDDVLTSIYVPSNAPPNLKDTSRGRYRVDTFGGIKLPYAYSIFYAPQTDLPPNTLLNECPPVKQAGIPWYGNILVMRHGSRKAVINVKECDALLVDVIVARYCLSCYKGVANNTDILWFCLV</sequence>
<protein>
    <submittedName>
        <fullName evidence="2">Uncharacterized protein</fullName>
    </submittedName>
</protein>
<name>A0AAW0ARF6_9AGAR</name>
<evidence type="ECO:0000256" key="1">
    <source>
        <dbReference type="SAM" id="MobiDB-lite"/>
    </source>
</evidence>
<proteinExistence type="predicted"/>